<evidence type="ECO:0000313" key="1">
    <source>
        <dbReference type="EMBL" id="RKO93276.1"/>
    </source>
</evidence>
<protein>
    <submittedName>
        <fullName evidence="1">Uncharacterized protein</fullName>
    </submittedName>
</protein>
<organism evidence="1 2">
    <name type="scientific">Blyttiomyces helicus</name>
    <dbReference type="NCBI Taxonomy" id="388810"/>
    <lineage>
        <taxon>Eukaryota</taxon>
        <taxon>Fungi</taxon>
        <taxon>Fungi incertae sedis</taxon>
        <taxon>Chytridiomycota</taxon>
        <taxon>Chytridiomycota incertae sedis</taxon>
        <taxon>Chytridiomycetes</taxon>
        <taxon>Chytridiomycetes incertae sedis</taxon>
        <taxon>Blyttiomyces</taxon>
    </lineage>
</organism>
<proteinExistence type="predicted"/>
<sequence length="323" mass="34569">MPAVVAAALGPTPALYQWWRSPRARNSEGCDSVTRWDGSRRQAILCEDLPPQPMNGVLGVCFVDSPEDLPGLREAASCADWAFRTTSIWLVLSSREMNVCSLFASHASLASFASAISVLALGNETGRGASPVRQSPWPFSANTEAGTTVEIAVVEGTLQAEIAIPESTSRIVVPGAQRIVAAPLRDSESPSRTGAPPIVFVHHRDIIYPPPPVLAEARTDAIDSVRQAVRLTINSKWRMLPTLAMLLAQDGKKWTAARESPAARALSDGSTWVMVLSLDPHPVSRMSWTKLVSGVGEPPTHWVTLGALDGCHPGGGYGRKRGV</sequence>
<reference evidence="2" key="1">
    <citation type="journal article" date="2018" name="Nat. Microbiol.">
        <title>Leveraging single-cell genomics to expand the fungal tree of life.</title>
        <authorList>
            <person name="Ahrendt S.R."/>
            <person name="Quandt C.A."/>
            <person name="Ciobanu D."/>
            <person name="Clum A."/>
            <person name="Salamov A."/>
            <person name="Andreopoulos B."/>
            <person name="Cheng J.F."/>
            <person name="Woyke T."/>
            <person name="Pelin A."/>
            <person name="Henrissat B."/>
            <person name="Reynolds N.K."/>
            <person name="Benny G.L."/>
            <person name="Smith M.E."/>
            <person name="James T.Y."/>
            <person name="Grigoriev I.V."/>
        </authorList>
    </citation>
    <scope>NUCLEOTIDE SEQUENCE [LARGE SCALE GENOMIC DNA]</scope>
</reference>
<dbReference type="EMBL" id="KZ994304">
    <property type="protein sequence ID" value="RKO93276.1"/>
    <property type="molecule type" value="Genomic_DNA"/>
</dbReference>
<dbReference type="Proteomes" id="UP000269721">
    <property type="component" value="Unassembled WGS sequence"/>
</dbReference>
<name>A0A4P9WQW6_9FUNG</name>
<gene>
    <name evidence="1" type="ORF">BDK51DRAFT_40460</name>
</gene>
<accession>A0A4P9WQW6</accession>
<dbReference type="AlphaFoldDB" id="A0A4P9WQW6"/>
<evidence type="ECO:0000313" key="2">
    <source>
        <dbReference type="Proteomes" id="UP000269721"/>
    </source>
</evidence>
<keyword evidence="2" id="KW-1185">Reference proteome</keyword>